<evidence type="ECO:0000313" key="8">
    <source>
        <dbReference type="EMBL" id="SMY06303.1"/>
    </source>
</evidence>
<dbReference type="InterPro" id="IPR016007">
    <property type="entry name" value="Alpha_rhamnosid"/>
</dbReference>
<accession>A0A238L9Q9</accession>
<dbReference type="PIRSF" id="PIRSF010631">
    <property type="entry name" value="A-rhamnsds"/>
    <property type="match status" value="1"/>
</dbReference>
<keyword evidence="9" id="KW-1185">Reference proteome</keyword>
<dbReference type="AlphaFoldDB" id="A0A238L9Q9"/>
<dbReference type="EC" id="3.2.1.40" evidence="2"/>
<dbReference type="PANTHER" id="PTHR33307">
    <property type="entry name" value="ALPHA-RHAMNOSIDASE (EUROFUNG)"/>
    <property type="match status" value="1"/>
</dbReference>
<proteinExistence type="predicted"/>
<name>A0A238L9Q9_9RHOB</name>
<dbReference type="InterPro" id="IPR008928">
    <property type="entry name" value="6-hairpin_glycosidase_sf"/>
</dbReference>
<feature type="domain" description="Alpha-L-rhamnosidase six-hairpin glycosidase" evidence="6">
    <location>
        <begin position="452"/>
        <end position="794"/>
    </location>
</feature>
<dbReference type="InterPro" id="IPR035398">
    <property type="entry name" value="Bac_rhamnosid_C"/>
</dbReference>
<dbReference type="Pfam" id="PF17390">
    <property type="entry name" value="Bac_rhamnosid_C"/>
    <property type="match status" value="1"/>
</dbReference>
<dbReference type="GO" id="GO:0005975">
    <property type="term" value="P:carbohydrate metabolic process"/>
    <property type="evidence" value="ECO:0007669"/>
    <property type="project" value="InterPro"/>
</dbReference>
<feature type="domain" description="Alpha-L-rhamnosidase concanavalin-like" evidence="4">
    <location>
        <begin position="349"/>
        <end position="428"/>
    </location>
</feature>
<keyword evidence="3" id="KW-0378">Hydrolase</keyword>
<protein>
    <recommendedName>
        <fullName evidence="2">alpha-L-rhamnosidase</fullName>
        <ecNumber evidence="2">3.2.1.40</ecNumber>
    </recommendedName>
</protein>
<sequence length="902" mass="100475">MSALTPVDLRCEYLEEPHGLETAHPRFSWALAGDGTALRQTAYAICAGRDESAVAQGRGDLWQSGWIESDDQLWQPWRGEALTSDMQVFWSVRLRDDRGQVSGWAPPRRILTGLMQPGDWSAQWIARYFVLPAGREAPADNSYDNPWQARPADYLRREVVLGADVLRATANVSALGLYELHINGRRIGDEVMQPGWTDYHQRALYECHDVTGALRRGANAIGAVLGEGWYSGRVGHNQRRAGNHYGGRPAFLCQIHVELADGSSVRIVTDEQWRTAQGPIRYSDFLMGEHYDATLERDGWSEPGHETTLWQPVEVFDPDPAPPRLTASKSPPVRETRRFAGKCLGRSGSEWIFDFGQNIAGYVELRIEGAQRGDRFTLRHAEVLDPDGALYTANLRHAVATDHYTARGDGAETFKPHFTFHGFRFAGLTLPDGIAPGAVRLEAIAIQSDLPDTGRIETGNALVNQLASNIEWSQRGNFLSVPTDCPQRDERYGWSADAQVFWRTAGFVMDTSGFYAKWLDDILDAQLDDGAFTDVAPSKPLNPYRLTGQPGAPGWGDGPVIMCWQHWLRYGDRALLEQAWPALRRWSAYIAEGNPDHLRVNRVHNNYGDWLSVGPASDRTMVATAYWAYVEDLMAKIAEVLGQETHAAQHRRTAEQVRAAFNAAFVDDAGRITGDTQTAYLLALDFDLLPEEQRLHARDNLLRTLEAADGHLQTGFLGVKHLCRVLADNGAVDYAFRLLLNDTYPSWGFSIRQGATTIWERWDGWTPEGGFQSANMNSFNHYAYGSVGEWLYARLAGIDWDETGPGFRKLCLRPLFDHRIGRVAASYRAATGEVRSDWEMTGQRVRWSVELPPNVTGMVELAETARAVGLDGAALAPAARCFAIGPGRHDIEIEIALAEETG</sequence>
<evidence type="ECO:0000259" key="7">
    <source>
        <dbReference type="Pfam" id="PF17390"/>
    </source>
</evidence>
<dbReference type="EMBL" id="FXZK01000001">
    <property type="protein sequence ID" value="SMY06303.1"/>
    <property type="molecule type" value="Genomic_DNA"/>
</dbReference>
<dbReference type="Pfam" id="PF25788">
    <property type="entry name" value="Ig_Rha78A_N"/>
    <property type="match status" value="1"/>
</dbReference>
<evidence type="ECO:0000313" key="9">
    <source>
        <dbReference type="Proteomes" id="UP000201613"/>
    </source>
</evidence>
<dbReference type="Gene3D" id="1.50.10.10">
    <property type="match status" value="1"/>
</dbReference>
<reference evidence="9" key="1">
    <citation type="submission" date="2017-05" db="EMBL/GenBank/DDBJ databases">
        <authorList>
            <person name="Rodrigo-Torres L."/>
            <person name="Arahal R. D."/>
            <person name="Lucena T."/>
        </authorList>
    </citation>
    <scope>NUCLEOTIDE SEQUENCE [LARGE SCALE GENOMIC DNA]</scope>
    <source>
        <strain evidence="9">CECT 8899</strain>
    </source>
</reference>
<evidence type="ECO:0000256" key="1">
    <source>
        <dbReference type="ARBA" id="ARBA00001445"/>
    </source>
</evidence>
<evidence type="ECO:0000259" key="6">
    <source>
        <dbReference type="Pfam" id="PF17389"/>
    </source>
</evidence>
<feature type="domain" description="Bacterial alpha-L-rhamnosidase N-terminal" evidence="5">
    <location>
        <begin position="164"/>
        <end position="336"/>
    </location>
</feature>
<dbReference type="OrthoDB" id="9761045at2"/>
<evidence type="ECO:0000256" key="2">
    <source>
        <dbReference type="ARBA" id="ARBA00012652"/>
    </source>
</evidence>
<dbReference type="Gene3D" id="2.60.40.10">
    <property type="entry name" value="Immunoglobulins"/>
    <property type="match status" value="1"/>
</dbReference>
<dbReference type="Gene3D" id="2.60.420.10">
    <property type="entry name" value="Maltose phosphorylase, domain 3"/>
    <property type="match status" value="1"/>
</dbReference>
<feature type="domain" description="Alpha-L-rhamnosidase C-terminal" evidence="7">
    <location>
        <begin position="797"/>
        <end position="867"/>
    </location>
</feature>
<dbReference type="Pfam" id="PF08531">
    <property type="entry name" value="Bac_rhamnosid_N"/>
    <property type="match status" value="1"/>
</dbReference>
<comment type="catalytic activity">
    <reaction evidence="1">
        <text>Hydrolysis of terminal non-reducing alpha-L-rhamnose residues in alpha-L-rhamnosides.</text>
        <dbReference type="EC" id="3.2.1.40"/>
    </reaction>
</comment>
<dbReference type="Pfam" id="PF17389">
    <property type="entry name" value="Bac_rhamnosid6H"/>
    <property type="match status" value="1"/>
</dbReference>
<dbReference type="InterPro" id="IPR035396">
    <property type="entry name" value="Bac_rhamnosid6H"/>
</dbReference>
<dbReference type="InterPro" id="IPR012341">
    <property type="entry name" value="6hp_glycosidase-like_sf"/>
</dbReference>
<dbReference type="Proteomes" id="UP000201613">
    <property type="component" value="Unassembled WGS sequence"/>
</dbReference>
<dbReference type="RefSeq" id="WP_093990497.1">
    <property type="nucleotide sequence ID" value="NZ_FXZK01000001.1"/>
</dbReference>
<gene>
    <name evidence="8" type="ORF">LOM8899_00426</name>
</gene>
<dbReference type="InterPro" id="IPR013783">
    <property type="entry name" value="Ig-like_fold"/>
</dbReference>
<evidence type="ECO:0000259" key="5">
    <source>
        <dbReference type="Pfam" id="PF08531"/>
    </source>
</evidence>
<evidence type="ECO:0000259" key="4">
    <source>
        <dbReference type="Pfam" id="PF05592"/>
    </source>
</evidence>
<dbReference type="Pfam" id="PF05592">
    <property type="entry name" value="Bac_rhamnosid"/>
    <property type="match status" value="1"/>
</dbReference>
<dbReference type="PANTHER" id="PTHR33307:SF6">
    <property type="entry name" value="ALPHA-RHAMNOSIDASE (EUROFUNG)-RELATED"/>
    <property type="match status" value="1"/>
</dbReference>
<dbReference type="InterPro" id="IPR013737">
    <property type="entry name" value="Bac_rhamnosid_N"/>
</dbReference>
<dbReference type="Gene3D" id="2.60.120.260">
    <property type="entry name" value="Galactose-binding domain-like"/>
    <property type="match status" value="2"/>
</dbReference>
<dbReference type="GO" id="GO:0030596">
    <property type="term" value="F:alpha-L-rhamnosidase activity"/>
    <property type="evidence" value="ECO:0007669"/>
    <property type="project" value="UniProtKB-EC"/>
</dbReference>
<dbReference type="InterPro" id="IPR008902">
    <property type="entry name" value="Rhamnosid_concanavalin"/>
</dbReference>
<evidence type="ECO:0000256" key="3">
    <source>
        <dbReference type="ARBA" id="ARBA00022801"/>
    </source>
</evidence>
<dbReference type="SUPFAM" id="SSF48208">
    <property type="entry name" value="Six-hairpin glycosidases"/>
    <property type="match status" value="1"/>
</dbReference>
<organism evidence="8 9">
    <name type="scientific">Flavimaricola marinus</name>
    <dbReference type="NCBI Taxonomy" id="1819565"/>
    <lineage>
        <taxon>Bacteria</taxon>
        <taxon>Pseudomonadati</taxon>
        <taxon>Pseudomonadota</taxon>
        <taxon>Alphaproteobacteria</taxon>
        <taxon>Rhodobacterales</taxon>
        <taxon>Paracoccaceae</taxon>
        <taxon>Flavimaricola</taxon>
    </lineage>
</organism>